<evidence type="ECO:0000256" key="5">
    <source>
        <dbReference type="ARBA" id="ARBA00023157"/>
    </source>
</evidence>
<dbReference type="Gene3D" id="1.10.238.10">
    <property type="entry name" value="EF-hand"/>
    <property type="match status" value="1"/>
</dbReference>
<feature type="compositionally biased region" description="Basic and acidic residues" evidence="7">
    <location>
        <begin position="686"/>
        <end position="698"/>
    </location>
</feature>
<proteinExistence type="predicted"/>
<dbReference type="GO" id="GO:0008201">
    <property type="term" value="F:heparin binding"/>
    <property type="evidence" value="ECO:0007669"/>
    <property type="project" value="TreeGrafter"/>
</dbReference>
<dbReference type="GO" id="GO:0005604">
    <property type="term" value="C:basement membrane"/>
    <property type="evidence" value="ECO:0007669"/>
    <property type="project" value="TreeGrafter"/>
</dbReference>
<dbReference type="OrthoDB" id="5986054at2759"/>
<feature type="region of interest" description="Disordered" evidence="7">
    <location>
        <begin position="83"/>
        <end position="121"/>
    </location>
</feature>
<dbReference type="PANTHER" id="PTHR12352">
    <property type="entry name" value="SECRETED MODULAR CALCIUM-BINDING PROTEIN"/>
    <property type="match status" value="1"/>
</dbReference>
<gene>
    <name evidence="9" type="ORF">JZ751_011122</name>
</gene>
<keyword evidence="6" id="KW-0325">Glycoprotein</keyword>
<feature type="compositionally biased region" description="Pro residues" evidence="7">
    <location>
        <begin position="99"/>
        <end position="115"/>
    </location>
</feature>
<name>A0A8T2P496_9TELE</name>
<dbReference type="PANTHER" id="PTHR12352:SF21">
    <property type="entry name" value="SPARC-RELATED MODULAR CALCIUM-BINDING PROTEIN 2"/>
    <property type="match status" value="1"/>
</dbReference>
<evidence type="ECO:0000313" key="9">
    <source>
        <dbReference type="EMBL" id="KAG9344452.1"/>
    </source>
</evidence>
<reference evidence="9" key="1">
    <citation type="thesis" date="2021" institute="BYU ScholarsArchive" country="Provo, UT, USA">
        <title>Applications of and Algorithms for Genome Assembly and Genomic Analyses with an Emphasis on Marine Teleosts.</title>
        <authorList>
            <person name="Pickett B.D."/>
        </authorList>
    </citation>
    <scope>NUCLEOTIDE SEQUENCE</scope>
    <source>
        <strain evidence="9">HI-2016</strain>
    </source>
</reference>
<dbReference type="GO" id="GO:0050840">
    <property type="term" value="F:extracellular matrix binding"/>
    <property type="evidence" value="ECO:0007669"/>
    <property type="project" value="TreeGrafter"/>
</dbReference>
<evidence type="ECO:0000256" key="3">
    <source>
        <dbReference type="ARBA" id="ARBA00022723"/>
    </source>
</evidence>
<dbReference type="InterPro" id="IPR051950">
    <property type="entry name" value="Dev_reg/Prot_inhib"/>
</dbReference>
<accession>A0A8T2P496</accession>
<evidence type="ECO:0000259" key="8">
    <source>
        <dbReference type="Pfam" id="PF10591"/>
    </source>
</evidence>
<sequence length="707" mass="79645">MLEPDPSHTLEERVVHWYFSQLDKNSSGDIGKKEIKPFKRLLRKKSKPKKCVKKFVEYCDISNDKALSLQELMGCLGVTKEDGAKTGEGTTSSKQAHPPQTPPPPPPPPTPPAPPEILRSPNSDGNHSICTLYFKIASPTFLPIINQSSLPPPSCPPKQYEAVHLVKWHSVIKNTSVGVLTPGFINLQYPPPLSLYISLSPSFSFLKYRCSIEGAYWVLCLGWEKGLKQSWLREGYALSSHSHNVYLWRCDGQRGLGEVGCQGQDTPTPSCLVKTGARQTKKGRERKQNSHRVMNISINTHSETFPALLRRECCLKEETRLMLSSEVREMPPGCFLSFWLREQDKKPLASVDQILQKRRKKQLDEIQNGKKDTFLHLRCCTMFIGIQMPITMQFVLTKQAYVIEAAPPSCFEGSEMHASGPPCIALFFPGKVIQVSVAQDNSTDEYECTLTARINQNNSTHQYFAVSHGLPQGQDWSKTEHTIFWFQHRHSNRVIKATDDEGITVTLLKLAEQSAPIIRAEKTLKGALVVPAPRITREKCNKKNEKEKRTKSVECGGMRIAVHSRGERCVNRIKTVVNETKDAFVHNSIQFMWPLQLEALCWLDFSHPNIPPGAQVPLLPISGELWSCLRTDTPGLPTQHAGIPPLSTKEPAATVSPNPTHVSLIHWCDQHIPAYLDAMLGRINTTERERERERERESGACTRIHHF</sequence>
<dbReference type="PROSITE" id="PS00018">
    <property type="entry name" value="EF_HAND_1"/>
    <property type="match status" value="2"/>
</dbReference>
<evidence type="ECO:0000256" key="4">
    <source>
        <dbReference type="ARBA" id="ARBA00022837"/>
    </source>
</evidence>
<dbReference type="SUPFAM" id="SSF47473">
    <property type="entry name" value="EF-hand"/>
    <property type="match status" value="1"/>
</dbReference>
<dbReference type="InterPro" id="IPR019577">
    <property type="entry name" value="SPARC/Testican_Ca-bd-dom"/>
</dbReference>
<evidence type="ECO:0000256" key="6">
    <source>
        <dbReference type="ARBA" id="ARBA00023180"/>
    </source>
</evidence>
<dbReference type="Pfam" id="PF10591">
    <property type="entry name" value="SPARC_Ca_bdg"/>
    <property type="match status" value="1"/>
</dbReference>
<dbReference type="GO" id="GO:0005509">
    <property type="term" value="F:calcium ion binding"/>
    <property type="evidence" value="ECO:0007669"/>
    <property type="project" value="InterPro"/>
</dbReference>
<keyword evidence="4" id="KW-0106">Calcium</keyword>
<feature type="domain" description="SPARC/Testican calcium-binding" evidence="8">
    <location>
        <begin position="12"/>
        <end position="75"/>
    </location>
</feature>
<organism evidence="9 10">
    <name type="scientific">Albula glossodonta</name>
    <name type="common">roundjaw bonefish</name>
    <dbReference type="NCBI Taxonomy" id="121402"/>
    <lineage>
        <taxon>Eukaryota</taxon>
        <taxon>Metazoa</taxon>
        <taxon>Chordata</taxon>
        <taxon>Craniata</taxon>
        <taxon>Vertebrata</taxon>
        <taxon>Euteleostomi</taxon>
        <taxon>Actinopterygii</taxon>
        <taxon>Neopterygii</taxon>
        <taxon>Teleostei</taxon>
        <taxon>Albuliformes</taxon>
        <taxon>Albulidae</taxon>
        <taxon>Albula</taxon>
    </lineage>
</organism>
<comment type="subcellular location">
    <subcellularLocation>
        <location evidence="1">Secreted</location>
    </subcellularLocation>
</comment>
<dbReference type="GO" id="GO:0005615">
    <property type="term" value="C:extracellular space"/>
    <property type="evidence" value="ECO:0007669"/>
    <property type="project" value="TreeGrafter"/>
</dbReference>
<keyword evidence="3" id="KW-0479">Metal-binding</keyword>
<keyword evidence="2" id="KW-0964">Secreted</keyword>
<dbReference type="AlphaFoldDB" id="A0A8T2P496"/>
<dbReference type="GO" id="GO:0030198">
    <property type="term" value="P:extracellular matrix organization"/>
    <property type="evidence" value="ECO:0007669"/>
    <property type="project" value="TreeGrafter"/>
</dbReference>
<comment type="caution">
    <text evidence="9">The sequence shown here is derived from an EMBL/GenBank/DDBJ whole genome shotgun (WGS) entry which is preliminary data.</text>
</comment>
<dbReference type="EMBL" id="JAFBMS010000020">
    <property type="protein sequence ID" value="KAG9344452.1"/>
    <property type="molecule type" value="Genomic_DNA"/>
</dbReference>
<evidence type="ECO:0000256" key="1">
    <source>
        <dbReference type="ARBA" id="ARBA00004613"/>
    </source>
</evidence>
<feature type="region of interest" description="Disordered" evidence="7">
    <location>
        <begin position="686"/>
        <end position="707"/>
    </location>
</feature>
<protein>
    <recommendedName>
        <fullName evidence="8">SPARC/Testican calcium-binding domain-containing protein</fullName>
    </recommendedName>
</protein>
<evidence type="ECO:0000256" key="7">
    <source>
        <dbReference type="SAM" id="MobiDB-lite"/>
    </source>
</evidence>
<dbReference type="Proteomes" id="UP000824540">
    <property type="component" value="Unassembled WGS sequence"/>
</dbReference>
<keyword evidence="10" id="KW-1185">Reference proteome</keyword>
<dbReference type="InterPro" id="IPR011992">
    <property type="entry name" value="EF-hand-dom_pair"/>
</dbReference>
<evidence type="ECO:0000313" key="10">
    <source>
        <dbReference type="Proteomes" id="UP000824540"/>
    </source>
</evidence>
<evidence type="ECO:0000256" key="2">
    <source>
        <dbReference type="ARBA" id="ARBA00022525"/>
    </source>
</evidence>
<dbReference type="InterPro" id="IPR018247">
    <property type="entry name" value="EF_Hand_1_Ca_BS"/>
</dbReference>
<keyword evidence="5" id="KW-1015">Disulfide bond</keyword>